<feature type="transmembrane region" description="Helical" evidence="1">
    <location>
        <begin position="45"/>
        <end position="63"/>
    </location>
</feature>
<evidence type="ECO:0000313" key="2">
    <source>
        <dbReference type="EMBL" id="ASV67380.1"/>
    </source>
</evidence>
<evidence type="ECO:0000313" key="3">
    <source>
        <dbReference type="Proteomes" id="UP000215137"/>
    </source>
</evidence>
<dbReference type="AlphaFoldDB" id="A0A248TH13"/>
<feature type="transmembrane region" description="Helical" evidence="1">
    <location>
        <begin position="70"/>
        <end position="85"/>
    </location>
</feature>
<keyword evidence="1" id="KW-1133">Transmembrane helix</keyword>
<dbReference type="KEGG" id="bko:CKF48_08605"/>
<organism evidence="2 3">
    <name type="scientific">Cytobacillus kochii</name>
    <dbReference type="NCBI Taxonomy" id="859143"/>
    <lineage>
        <taxon>Bacteria</taxon>
        <taxon>Bacillati</taxon>
        <taxon>Bacillota</taxon>
        <taxon>Bacilli</taxon>
        <taxon>Bacillales</taxon>
        <taxon>Bacillaceae</taxon>
        <taxon>Cytobacillus</taxon>
    </lineage>
</organism>
<sequence length="86" mass="10322">MGLFFEKSKEEPIKAFMILRFILAFLLLFYIMIGIKNTELFISGWLYFILAFSFLLDSIEAWIQKGKYKLLYMIIGLLFLWLFFIS</sequence>
<gene>
    <name evidence="2" type="ORF">CKF48_08605</name>
</gene>
<evidence type="ECO:0000256" key="1">
    <source>
        <dbReference type="SAM" id="Phobius"/>
    </source>
</evidence>
<protein>
    <submittedName>
        <fullName evidence="2">Uncharacterized protein</fullName>
    </submittedName>
</protein>
<dbReference type="Proteomes" id="UP000215137">
    <property type="component" value="Chromosome"/>
</dbReference>
<keyword evidence="3" id="KW-1185">Reference proteome</keyword>
<keyword evidence="1" id="KW-0812">Transmembrane</keyword>
<accession>A0A248TH13</accession>
<reference evidence="2 3" key="1">
    <citation type="submission" date="2017-08" db="EMBL/GenBank/DDBJ databases">
        <title>Complete Genome Sequence of Bacillus kochii Oregon-R-modENCODE STRAIN BDGP4, isolated from Drosophila melanogaster gut.</title>
        <authorList>
            <person name="Wan K.H."/>
            <person name="Yu C."/>
            <person name="Park S."/>
            <person name="Hammonds A.S."/>
            <person name="Booth B.W."/>
            <person name="Celniker S.E."/>
        </authorList>
    </citation>
    <scope>NUCLEOTIDE SEQUENCE [LARGE SCALE GENOMIC DNA]</scope>
    <source>
        <strain evidence="2 3">BDGP4</strain>
    </source>
</reference>
<name>A0A248TH13_9BACI</name>
<dbReference type="EMBL" id="CP022983">
    <property type="protein sequence ID" value="ASV67380.1"/>
    <property type="molecule type" value="Genomic_DNA"/>
</dbReference>
<keyword evidence="1" id="KW-0472">Membrane</keyword>
<proteinExistence type="predicted"/>
<feature type="transmembrane region" description="Helical" evidence="1">
    <location>
        <begin position="12"/>
        <end position="33"/>
    </location>
</feature>